<dbReference type="EMBL" id="QXFH01000064">
    <property type="protein sequence ID" value="RIV36190.1"/>
    <property type="molecule type" value="Genomic_DNA"/>
</dbReference>
<organism evidence="3 4">
    <name type="scientific">Flagellimonas lutimaris</name>
    <dbReference type="NCBI Taxonomy" id="475082"/>
    <lineage>
        <taxon>Bacteria</taxon>
        <taxon>Pseudomonadati</taxon>
        <taxon>Bacteroidota</taxon>
        <taxon>Flavobacteriia</taxon>
        <taxon>Flavobacteriales</taxon>
        <taxon>Flavobacteriaceae</taxon>
        <taxon>Flagellimonas</taxon>
    </lineage>
</organism>
<feature type="domain" description="4'-phosphopantetheinyl transferase" evidence="2">
    <location>
        <begin position="2"/>
        <end position="83"/>
    </location>
</feature>
<dbReference type="Pfam" id="PF01648">
    <property type="entry name" value="ACPS"/>
    <property type="match status" value="1"/>
</dbReference>
<dbReference type="OrthoDB" id="663853at2"/>
<gene>
    <name evidence="3" type="ORF">D2V08_02330</name>
</gene>
<evidence type="ECO:0000313" key="4">
    <source>
        <dbReference type="Proteomes" id="UP000266067"/>
    </source>
</evidence>
<reference evidence="3 4" key="1">
    <citation type="submission" date="2018-08" db="EMBL/GenBank/DDBJ databases">
        <title>Proposal of Muricauda 72 sp.nov. and Muricauda NH166 sp.nov., isolated from seawater.</title>
        <authorList>
            <person name="Cheng H."/>
            <person name="Wu Y.-H."/>
            <person name="Guo L.-L."/>
            <person name="Xu X.-W."/>
        </authorList>
    </citation>
    <scope>NUCLEOTIDE SEQUENCE [LARGE SCALE GENOMIC DNA]</scope>
    <source>
        <strain evidence="3 4">KCTC 22173</strain>
    </source>
</reference>
<dbReference type="SUPFAM" id="SSF56214">
    <property type="entry name" value="4'-phosphopantetheinyl transferase"/>
    <property type="match status" value="1"/>
</dbReference>
<name>A0A3A1NDU1_9FLAO</name>
<dbReference type="RefSeq" id="WP_119606504.1">
    <property type="nucleotide sequence ID" value="NZ_QXFH01000064.1"/>
</dbReference>
<keyword evidence="4" id="KW-1185">Reference proteome</keyword>
<dbReference type="Gene3D" id="3.90.470.20">
    <property type="entry name" value="4'-phosphopantetheinyl transferase domain"/>
    <property type="match status" value="1"/>
</dbReference>
<dbReference type="GO" id="GO:0000287">
    <property type="term" value="F:magnesium ion binding"/>
    <property type="evidence" value="ECO:0007669"/>
    <property type="project" value="InterPro"/>
</dbReference>
<dbReference type="Proteomes" id="UP000266067">
    <property type="component" value="Unassembled WGS sequence"/>
</dbReference>
<keyword evidence="1 3" id="KW-0808">Transferase</keyword>
<evidence type="ECO:0000313" key="3">
    <source>
        <dbReference type="EMBL" id="RIV36190.1"/>
    </source>
</evidence>
<protein>
    <submittedName>
        <fullName evidence="3">4-phosphopantetheinyl transferase family protein</fullName>
    </submittedName>
</protein>
<evidence type="ECO:0000256" key="1">
    <source>
        <dbReference type="ARBA" id="ARBA00022679"/>
    </source>
</evidence>
<dbReference type="InterPro" id="IPR037143">
    <property type="entry name" value="4-PPantetheinyl_Trfase_dom_sf"/>
</dbReference>
<dbReference type="AlphaFoldDB" id="A0A3A1NDU1"/>
<dbReference type="InterPro" id="IPR008278">
    <property type="entry name" value="4-PPantetheinyl_Trfase_dom"/>
</dbReference>
<sequence length="180" mass="20884">MVGNDIVDLAEARHASNWQRPRFLNKLFSESEQGCIQDAANPFRMVWRLWSIKEASYKLYTQLNPARFYNPKAFECAIENSSAIVKFSDFRCFVETRETSNYIISEARLHTQKWSSKVVRFKNIDQQDQSEELKRRLLHFVSGSYQLKKNEMGVPILTNGKDRLNVSLTHHGSYGAFVIG</sequence>
<evidence type="ECO:0000259" key="2">
    <source>
        <dbReference type="Pfam" id="PF01648"/>
    </source>
</evidence>
<dbReference type="GO" id="GO:0008897">
    <property type="term" value="F:holo-[acyl-carrier-protein] synthase activity"/>
    <property type="evidence" value="ECO:0007669"/>
    <property type="project" value="InterPro"/>
</dbReference>
<comment type="caution">
    <text evidence="3">The sequence shown here is derived from an EMBL/GenBank/DDBJ whole genome shotgun (WGS) entry which is preliminary data.</text>
</comment>
<accession>A0A3A1NDU1</accession>
<proteinExistence type="predicted"/>